<dbReference type="InterPro" id="IPR036390">
    <property type="entry name" value="WH_DNA-bd_sf"/>
</dbReference>
<dbReference type="InterPro" id="IPR000847">
    <property type="entry name" value="LysR_HTH_N"/>
</dbReference>
<dbReference type="EMBL" id="BMJQ01000012">
    <property type="protein sequence ID" value="GGF34116.1"/>
    <property type="molecule type" value="Genomic_DNA"/>
</dbReference>
<evidence type="ECO:0000256" key="3">
    <source>
        <dbReference type="ARBA" id="ARBA00023125"/>
    </source>
</evidence>
<dbReference type="GO" id="GO:0003700">
    <property type="term" value="F:DNA-binding transcription factor activity"/>
    <property type="evidence" value="ECO:0007669"/>
    <property type="project" value="InterPro"/>
</dbReference>
<evidence type="ECO:0000256" key="4">
    <source>
        <dbReference type="ARBA" id="ARBA00023163"/>
    </source>
</evidence>
<dbReference type="PROSITE" id="PS50931">
    <property type="entry name" value="HTH_LYSR"/>
    <property type="match status" value="1"/>
</dbReference>
<keyword evidence="3" id="KW-0238">DNA-binding</keyword>
<proteinExistence type="inferred from homology"/>
<dbReference type="Gene3D" id="1.10.10.10">
    <property type="entry name" value="Winged helix-like DNA-binding domain superfamily/Winged helix DNA-binding domain"/>
    <property type="match status" value="1"/>
</dbReference>
<dbReference type="PANTHER" id="PTHR30346">
    <property type="entry name" value="TRANSCRIPTIONAL DUAL REGULATOR HCAR-RELATED"/>
    <property type="match status" value="1"/>
</dbReference>
<evidence type="ECO:0000259" key="5">
    <source>
        <dbReference type="PROSITE" id="PS50931"/>
    </source>
</evidence>
<dbReference type="Pfam" id="PF00126">
    <property type="entry name" value="HTH_1"/>
    <property type="match status" value="1"/>
</dbReference>
<evidence type="ECO:0000313" key="6">
    <source>
        <dbReference type="EMBL" id="GGF34116.1"/>
    </source>
</evidence>
<dbReference type="SUPFAM" id="SSF46785">
    <property type="entry name" value="Winged helix' DNA-binding domain"/>
    <property type="match status" value="1"/>
</dbReference>
<comment type="similarity">
    <text evidence="1">Belongs to the LysR transcriptional regulatory family.</text>
</comment>
<dbReference type="SUPFAM" id="SSF53850">
    <property type="entry name" value="Periplasmic binding protein-like II"/>
    <property type="match status" value="1"/>
</dbReference>
<organism evidence="6 7">
    <name type="scientific">Aliidongia dinghuensis</name>
    <dbReference type="NCBI Taxonomy" id="1867774"/>
    <lineage>
        <taxon>Bacteria</taxon>
        <taxon>Pseudomonadati</taxon>
        <taxon>Pseudomonadota</taxon>
        <taxon>Alphaproteobacteria</taxon>
        <taxon>Rhodospirillales</taxon>
        <taxon>Dongiaceae</taxon>
        <taxon>Aliidongia</taxon>
    </lineage>
</organism>
<dbReference type="PRINTS" id="PR00039">
    <property type="entry name" value="HTHLYSR"/>
</dbReference>
<accession>A0A8J2YWW8</accession>
<dbReference type="RefSeq" id="WP_189050037.1">
    <property type="nucleotide sequence ID" value="NZ_BMJQ01000012.1"/>
</dbReference>
<comment type="caution">
    <text evidence="6">The sequence shown here is derived from an EMBL/GenBank/DDBJ whole genome shotgun (WGS) entry which is preliminary data.</text>
</comment>
<gene>
    <name evidence="6" type="ORF">GCM10011611_45430</name>
</gene>
<dbReference type="Proteomes" id="UP000646365">
    <property type="component" value="Unassembled WGS sequence"/>
</dbReference>
<dbReference type="AlphaFoldDB" id="A0A8J2YWW8"/>
<dbReference type="GO" id="GO:0032993">
    <property type="term" value="C:protein-DNA complex"/>
    <property type="evidence" value="ECO:0007669"/>
    <property type="project" value="TreeGrafter"/>
</dbReference>
<evidence type="ECO:0000313" key="7">
    <source>
        <dbReference type="Proteomes" id="UP000646365"/>
    </source>
</evidence>
<dbReference type="InterPro" id="IPR005119">
    <property type="entry name" value="LysR_subst-bd"/>
</dbReference>
<dbReference type="Gene3D" id="3.40.190.10">
    <property type="entry name" value="Periplasmic binding protein-like II"/>
    <property type="match status" value="2"/>
</dbReference>
<keyword evidence="7" id="KW-1185">Reference proteome</keyword>
<dbReference type="PANTHER" id="PTHR30346:SF17">
    <property type="entry name" value="LYSR FAMILY TRANSCRIPTIONAL REGULATOR"/>
    <property type="match status" value="1"/>
</dbReference>
<reference evidence="6" key="2">
    <citation type="submission" date="2020-09" db="EMBL/GenBank/DDBJ databases">
        <authorList>
            <person name="Sun Q."/>
            <person name="Zhou Y."/>
        </authorList>
    </citation>
    <scope>NUCLEOTIDE SEQUENCE</scope>
    <source>
        <strain evidence="6">CGMCC 1.15725</strain>
    </source>
</reference>
<keyword evidence="2" id="KW-0805">Transcription regulation</keyword>
<evidence type="ECO:0000256" key="2">
    <source>
        <dbReference type="ARBA" id="ARBA00023015"/>
    </source>
</evidence>
<feature type="domain" description="HTH lysR-type" evidence="5">
    <location>
        <begin position="1"/>
        <end position="58"/>
    </location>
</feature>
<dbReference type="InterPro" id="IPR036388">
    <property type="entry name" value="WH-like_DNA-bd_sf"/>
</dbReference>
<sequence length="297" mass="32368">MDLRHLRYFVAVADELHFGRAAERLGIQQPPLSQQIQALEKELGARLFERGSRKVALTPIGALFLVEARATLAQAERAVAVVRRARDGEIGEIRLGFTASSPFTPVMPQVIYAFRRRFPEVHLKLVGMTTREQLAALAARQLDLAFVRSPFAPIPPEVAALTVVADRLMLVCRTEHPLAALPVVPVAAIANEPFIMFERDAGTGLWDQVVAICADHGFSPTVAQEAREAPTLIGLVAAGLGITILPDSLRRVQVEGVVYRPLDTPLAASTVLLAHRRDETAGAVRAFIRLVEETVAD</sequence>
<dbReference type="FunFam" id="1.10.10.10:FF:000001">
    <property type="entry name" value="LysR family transcriptional regulator"/>
    <property type="match status" value="1"/>
</dbReference>
<evidence type="ECO:0000256" key="1">
    <source>
        <dbReference type="ARBA" id="ARBA00009437"/>
    </source>
</evidence>
<dbReference type="CDD" id="cd08414">
    <property type="entry name" value="PBP2_LTTR_aromatics_like"/>
    <property type="match status" value="1"/>
</dbReference>
<keyword evidence="4" id="KW-0804">Transcription</keyword>
<reference evidence="6" key="1">
    <citation type="journal article" date="2014" name="Int. J. Syst. Evol. Microbiol.">
        <title>Complete genome sequence of Corynebacterium casei LMG S-19264T (=DSM 44701T), isolated from a smear-ripened cheese.</title>
        <authorList>
            <consortium name="US DOE Joint Genome Institute (JGI-PGF)"/>
            <person name="Walter F."/>
            <person name="Albersmeier A."/>
            <person name="Kalinowski J."/>
            <person name="Ruckert C."/>
        </authorList>
    </citation>
    <scope>NUCLEOTIDE SEQUENCE</scope>
    <source>
        <strain evidence="6">CGMCC 1.15725</strain>
    </source>
</reference>
<name>A0A8J2YWW8_9PROT</name>
<dbReference type="Pfam" id="PF03466">
    <property type="entry name" value="LysR_substrate"/>
    <property type="match status" value="1"/>
</dbReference>
<dbReference type="GO" id="GO:0003677">
    <property type="term" value="F:DNA binding"/>
    <property type="evidence" value="ECO:0007669"/>
    <property type="project" value="UniProtKB-KW"/>
</dbReference>
<protein>
    <submittedName>
        <fullName evidence="6">Transcriptional regulator</fullName>
    </submittedName>
</protein>